<keyword evidence="4" id="KW-1185">Reference proteome</keyword>
<evidence type="ECO:0000256" key="1">
    <source>
        <dbReference type="ARBA" id="ARBA00034923"/>
    </source>
</evidence>
<dbReference type="OrthoDB" id="5107704at2"/>
<dbReference type="Gene3D" id="3.40.50.300">
    <property type="entry name" value="P-loop containing nucleotide triphosphate hydrolases"/>
    <property type="match status" value="1"/>
</dbReference>
<dbReference type="InterPro" id="IPR000212">
    <property type="entry name" value="DNA_helicase_UvrD/REP"/>
</dbReference>
<evidence type="ECO:0000313" key="3">
    <source>
        <dbReference type="EMBL" id="OOZ38961.1"/>
    </source>
</evidence>
<dbReference type="GO" id="GO:0003677">
    <property type="term" value="F:DNA binding"/>
    <property type="evidence" value="ECO:0007669"/>
    <property type="project" value="InterPro"/>
</dbReference>
<dbReference type="GO" id="GO:0000725">
    <property type="term" value="P:recombinational repair"/>
    <property type="evidence" value="ECO:0007669"/>
    <property type="project" value="TreeGrafter"/>
</dbReference>
<evidence type="ECO:0000259" key="2">
    <source>
        <dbReference type="Pfam" id="PF01443"/>
    </source>
</evidence>
<dbReference type="GO" id="GO:0043138">
    <property type="term" value="F:3'-5' DNA helicase activity"/>
    <property type="evidence" value="ECO:0007669"/>
    <property type="project" value="TreeGrafter"/>
</dbReference>
<dbReference type="InterPro" id="IPR027417">
    <property type="entry name" value="P-loop_NTPase"/>
</dbReference>
<name>A0A1T2L1L0_9GAMM</name>
<dbReference type="RefSeq" id="WP_078484610.1">
    <property type="nucleotide sequence ID" value="NZ_MPRL01000066.1"/>
</dbReference>
<dbReference type="AlphaFoldDB" id="A0A1T2L1L0"/>
<comment type="caution">
    <text evidence="3">The sequence shown here is derived from an EMBL/GenBank/DDBJ whole genome shotgun (WGS) entry which is preliminary data.</text>
</comment>
<proteinExistence type="predicted"/>
<dbReference type="GO" id="GO:0005524">
    <property type="term" value="F:ATP binding"/>
    <property type="evidence" value="ECO:0007669"/>
    <property type="project" value="InterPro"/>
</dbReference>
<accession>A0A1T2L1L0</accession>
<reference evidence="3 4" key="1">
    <citation type="submission" date="2016-11" db="EMBL/GenBank/DDBJ databases">
        <title>Mixed transmission modes and dynamic genome evolution in an obligate animal-bacterial symbiosis.</title>
        <authorList>
            <person name="Russell S.L."/>
            <person name="Corbett-Detig R.B."/>
            <person name="Cavanaugh C.M."/>
        </authorList>
    </citation>
    <scope>NUCLEOTIDE SEQUENCE [LARGE SCALE GENOMIC DNA]</scope>
    <source>
        <strain evidence="3">Sveles-Q1</strain>
    </source>
</reference>
<dbReference type="SUPFAM" id="SSF52540">
    <property type="entry name" value="P-loop containing nucleoside triphosphate hydrolases"/>
    <property type="match status" value="1"/>
</dbReference>
<gene>
    <name evidence="3" type="ORF">BOW53_13465</name>
</gene>
<feature type="domain" description="(+)RNA virus helicase C-terminal" evidence="2">
    <location>
        <begin position="125"/>
        <end position="333"/>
    </location>
</feature>
<sequence length="343" mass="39372">MDNSVILAVAGSGKTTHIINSIDTTKSNLIITYTENNFRNLRNRIIREYDGLPERTRVYTYFTFLYSFCLRPLCGDRYGLKGINFDIPPEFSSRQKNTNLRRYIDSHGRIYSCRIASFIINFNLVDDVKARIKKYFDYLYVDEIQDFTAGDFNLLIAVSSGNTDSLLVGDFYQHTFGTSHDGNLNKSLYKDFGTYKKRLEDSGLSVDETTLSHSYRCSPTTCEFVTNNLGITIDSHQTDTSIVDFVEDEGWAEVIFGKGHTVKLFYQSHNKYPCYSDNWGASKGLDNFDSVCVVLNKTTEQHFRKGSLHKLAPTTRNKFYVACTRARSELLFVPESYLKKYKV</sequence>
<dbReference type="PANTHER" id="PTHR11070:SF2">
    <property type="entry name" value="ATP-DEPENDENT DNA HELICASE SRS2"/>
    <property type="match status" value="1"/>
</dbReference>
<organism evidence="3 4">
    <name type="scientific">Solemya pervernicosa gill symbiont</name>
    <dbReference type="NCBI Taxonomy" id="642797"/>
    <lineage>
        <taxon>Bacteria</taxon>
        <taxon>Pseudomonadati</taxon>
        <taxon>Pseudomonadota</taxon>
        <taxon>Gammaproteobacteria</taxon>
        <taxon>sulfur-oxidizing symbionts</taxon>
    </lineage>
</organism>
<dbReference type="PANTHER" id="PTHR11070">
    <property type="entry name" value="UVRD / RECB / PCRA DNA HELICASE FAMILY MEMBER"/>
    <property type="match status" value="1"/>
</dbReference>
<protein>
    <recommendedName>
        <fullName evidence="1">DNA 3'-5' helicase II</fullName>
    </recommendedName>
</protein>
<dbReference type="EMBL" id="MPRL01000066">
    <property type="protein sequence ID" value="OOZ38961.1"/>
    <property type="molecule type" value="Genomic_DNA"/>
</dbReference>
<dbReference type="Proteomes" id="UP000191110">
    <property type="component" value="Unassembled WGS sequence"/>
</dbReference>
<dbReference type="InterPro" id="IPR027351">
    <property type="entry name" value="(+)RNA_virus_helicase_core_dom"/>
</dbReference>
<evidence type="ECO:0000313" key="4">
    <source>
        <dbReference type="Proteomes" id="UP000191110"/>
    </source>
</evidence>
<dbReference type="Pfam" id="PF01443">
    <property type="entry name" value="Viral_helicase1"/>
    <property type="match status" value="1"/>
</dbReference>